<evidence type="ECO:0000313" key="3">
    <source>
        <dbReference type="Proteomes" id="UP000289323"/>
    </source>
</evidence>
<evidence type="ECO:0000256" key="1">
    <source>
        <dbReference type="SAM" id="MobiDB-lite"/>
    </source>
</evidence>
<accession>A0A3S4API3</accession>
<dbReference type="AlphaFoldDB" id="A0A3S4API3"/>
<name>A0A3S4API3_9PEZI</name>
<feature type="compositionally biased region" description="Basic and acidic residues" evidence="1">
    <location>
        <begin position="201"/>
        <end position="220"/>
    </location>
</feature>
<sequence length="237" mass="25513">MRPPRVAILVLFCSASLFLIYRSVSSFGRPRPAAQPLAAQKSSLRAFFSFSAPFSLFPPNAAISLTDDNSTFFPARPAAFGPPLPASGLSGQLWIGSGFSEESLQDGDGEGELGCSDIPGWEDDSDAALESAEVSDRAAAGTDISRSRPVADTVAEDTVASELLAHHTVTPRLFSVATSISHHHRCPRSRSFAGARRRLADGKDAFSREEEAKRNIKPMEKNAVAYHETAHMPNLQE</sequence>
<evidence type="ECO:0000313" key="2">
    <source>
        <dbReference type="EMBL" id="SPQ19728.1"/>
    </source>
</evidence>
<reference evidence="2 3" key="1">
    <citation type="submission" date="2018-04" db="EMBL/GenBank/DDBJ databases">
        <authorList>
            <person name="Huttner S."/>
            <person name="Dainat J."/>
        </authorList>
    </citation>
    <scope>NUCLEOTIDE SEQUENCE [LARGE SCALE GENOMIC DNA]</scope>
</reference>
<feature type="region of interest" description="Disordered" evidence="1">
    <location>
        <begin position="201"/>
        <end position="237"/>
    </location>
</feature>
<organism evidence="2 3">
    <name type="scientific">Thermothielavioides terrestris</name>
    <dbReference type="NCBI Taxonomy" id="2587410"/>
    <lineage>
        <taxon>Eukaryota</taxon>
        <taxon>Fungi</taxon>
        <taxon>Dikarya</taxon>
        <taxon>Ascomycota</taxon>
        <taxon>Pezizomycotina</taxon>
        <taxon>Sordariomycetes</taxon>
        <taxon>Sordariomycetidae</taxon>
        <taxon>Sordariales</taxon>
        <taxon>Chaetomiaceae</taxon>
        <taxon>Thermothielavioides</taxon>
    </lineage>
</organism>
<gene>
    <name evidence="2" type="ORF">TT172_LOCUS2147</name>
</gene>
<protein>
    <submittedName>
        <fullName evidence="2">23de68b9-820f-4c54-ae9c-c3848904fcbe</fullName>
    </submittedName>
</protein>
<proteinExistence type="predicted"/>
<dbReference type="Proteomes" id="UP000289323">
    <property type="component" value="Unassembled WGS sequence"/>
</dbReference>
<dbReference type="EMBL" id="OUUZ01000001">
    <property type="protein sequence ID" value="SPQ19728.1"/>
    <property type="molecule type" value="Genomic_DNA"/>
</dbReference>